<dbReference type="RefSeq" id="WP_242778902.1">
    <property type="nucleotide sequence ID" value="NZ_JALDAY010000024.1"/>
</dbReference>
<organism evidence="2 3">
    <name type="scientific">Streptomyces cylindrosporus</name>
    <dbReference type="NCBI Taxonomy" id="2927583"/>
    <lineage>
        <taxon>Bacteria</taxon>
        <taxon>Bacillati</taxon>
        <taxon>Actinomycetota</taxon>
        <taxon>Actinomycetes</taxon>
        <taxon>Kitasatosporales</taxon>
        <taxon>Streptomycetaceae</taxon>
        <taxon>Streptomyces</taxon>
    </lineage>
</organism>
<protein>
    <submittedName>
        <fullName evidence="2">Uncharacterized protein</fullName>
    </submittedName>
</protein>
<feature type="region of interest" description="Disordered" evidence="1">
    <location>
        <begin position="1"/>
        <end position="58"/>
    </location>
</feature>
<feature type="region of interest" description="Disordered" evidence="1">
    <location>
        <begin position="216"/>
        <end position="252"/>
    </location>
</feature>
<keyword evidence="3" id="KW-1185">Reference proteome</keyword>
<comment type="caution">
    <text evidence="2">The sequence shown here is derived from an EMBL/GenBank/DDBJ whole genome shotgun (WGS) entry which is preliminary data.</text>
</comment>
<feature type="compositionally biased region" description="Low complexity" evidence="1">
    <location>
        <begin position="13"/>
        <end position="36"/>
    </location>
</feature>
<reference evidence="2" key="1">
    <citation type="submission" date="2022-03" db="EMBL/GenBank/DDBJ databases">
        <title>Streptomyces 7R015 and 7R016 isolated from Barleria lupulina in Thailand.</title>
        <authorList>
            <person name="Kanchanasin P."/>
            <person name="Phongsopitanun W."/>
            <person name="Tanasupawat S."/>
        </authorList>
    </citation>
    <scope>NUCLEOTIDE SEQUENCE</scope>
    <source>
        <strain evidence="2">7R015</strain>
    </source>
</reference>
<proteinExistence type="predicted"/>
<evidence type="ECO:0000256" key="1">
    <source>
        <dbReference type="SAM" id="MobiDB-lite"/>
    </source>
</evidence>
<accession>A0ABS9YPK5</accession>
<evidence type="ECO:0000313" key="2">
    <source>
        <dbReference type="EMBL" id="MCI3279169.1"/>
    </source>
</evidence>
<dbReference type="Proteomes" id="UP001165269">
    <property type="component" value="Unassembled WGS sequence"/>
</dbReference>
<dbReference type="EMBL" id="JALDAY010000024">
    <property type="protein sequence ID" value="MCI3279169.1"/>
    <property type="molecule type" value="Genomic_DNA"/>
</dbReference>
<name>A0ABS9YPK5_9ACTN</name>
<sequence length="252" mass="27367">MTARTRTAKKTTAEAAPAPVKKAAAARKTTAAASRRPASKRTPRKAAPGAPKLSLVKPRRELPVRDLPFMTDTQGYATFAARLVNIYTANIRDWRDHRDGTCTRRLRDGSTLHYNLTTRTLTWQAVCRMGATHQYELGSPSMACAARLHADACSELHADLSTVKPLTPDELEALGLLQTPTWARPDNLGGDITQTIPVPLPEQRERALADTLAHSSNATDETHPMSLDAIAEGLAQRAAAADGEEPKEHPEP</sequence>
<evidence type="ECO:0000313" key="3">
    <source>
        <dbReference type="Proteomes" id="UP001165269"/>
    </source>
</evidence>
<gene>
    <name evidence="2" type="ORF">MQP27_49710</name>
</gene>